<protein>
    <submittedName>
        <fullName evidence="1">Uncharacterized protein</fullName>
    </submittedName>
</protein>
<comment type="caution">
    <text evidence="1">The sequence shown here is derived from an EMBL/GenBank/DDBJ whole genome shotgun (WGS) entry which is preliminary data.</text>
</comment>
<name>A0AAV6URG6_9ARAC</name>
<reference evidence="1 2" key="1">
    <citation type="journal article" date="2022" name="Nat. Ecol. Evol.">
        <title>A masculinizing supergene underlies an exaggerated male reproductive morph in a spider.</title>
        <authorList>
            <person name="Hendrickx F."/>
            <person name="De Corte Z."/>
            <person name="Sonet G."/>
            <person name="Van Belleghem S.M."/>
            <person name="Kostlbacher S."/>
            <person name="Vangestel C."/>
        </authorList>
    </citation>
    <scope>NUCLEOTIDE SEQUENCE [LARGE SCALE GENOMIC DNA]</scope>
    <source>
        <strain evidence="1">W744_W776</strain>
    </source>
</reference>
<organism evidence="1 2">
    <name type="scientific">Oedothorax gibbosus</name>
    <dbReference type="NCBI Taxonomy" id="931172"/>
    <lineage>
        <taxon>Eukaryota</taxon>
        <taxon>Metazoa</taxon>
        <taxon>Ecdysozoa</taxon>
        <taxon>Arthropoda</taxon>
        <taxon>Chelicerata</taxon>
        <taxon>Arachnida</taxon>
        <taxon>Araneae</taxon>
        <taxon>Araneomorphae</taxon>
        <taxon>Entelegynae</taxon>
        <taxon>Araneoidea</taxon>
        <taxon>Linyphiidae</taxon>
        <taxon>Erigoninae</taxon>
        <taxon>Oedothorax</taxon>
    </lineage>
</organism>
<sequence length="88" mass="10210">MQVPARANAKKSAPIPQNPEFLLFQLISNSFRMISDIQLAIFANSRLTANSIYTARSTMNKEPDRICFLYIFSHVNVNHSFYVNKYFF</sequence>
<gene>
    <name evidence="1" type="ORF">JTE90_016163</name>
</gene>
<evidence type="ECO:0000313" key="1">
    <source>
        <dbReference type="EMBL" id="KAG8187065.1"/>
    </source>
</evidence>
<keyword evidence="2" id="KW-1185">Reference proteome</keyword>
<proteinExistence type="predicted"/>
<dbReference type="AlphaFoldDB" id="A0AAV6URG6"/>
<accession>A0AAV6URG6</accession>
<dbReference type="Proteomes" id="UP000827092">
    <property type="component" value="Unassembled WGS sequence"/>
</dbReference>
<evidence type="ECO:0000313" key="2">
    <source>
        <dbReference type="Proteomes" id="UP000827092"/>
    </source>
</evidence>
<dbReference type="EMBL" id="JAFNEN010000280">
    <property type="protein sequence ID" value="KAG8187065.1"/>
    <property type="molecule type" value="Genomic_DNA"/>
</dbReference>